<protein>
    <submittedName>
        <fullName evidence="1">Uncharacterized protein</fullName>
    </submittedName>
</protein>
<reference evidence="2" key="1">
    <citation type="submission" date="2011-08" db="EMBL/GenBank/DDBJ databases">
        <authorList>
            <person name="Rombauts S."/>
        </authorList>
    </citation>
    <scope>NUCLEOTIDE SEQUENCE</scope>
    <source>
        <strain evidence="2">London</strain>
    </source>
</reference>
<dbReference type="EMBL" id="CAEY01000074">
    <property type="status" value="NOT_ANNOTATED_CDS"/>
    <property type="molecule type" value="Genomic_DNA"/>
</dbReference>
<dbReference type="EnsemblMetazoa" id="tetur11g03680.1">
    <property type="protein sequence ID" value="tetur11g03680.1"/>
    <property type="gene ID" value="tetur11g03680"/>
</dbReference>
<dbReference type="AlphaFoldDB" id="T1KHA6"/>
<dbReference type="Proteomes" id="UP000015104">
    <property type="component" value="Unassembled WGS sequence"/>
</dbReference>
<accession>T1KHA6</accession>
<proteinExistence type="predicted"/>
<evidence type="ECO:0000313" key="1">
    <source>
        <dbReference type="EnsemblMetazoa" id="tetur11g03680.1"/>
    </source>
</evidence>
<organism evidence="1 2">
    <name type="scientific">Tetranychus urticae</name>
    <name type="common">Two-spotted spider mite</name>
    <dbReference type="NCBI Taxonomy" id="32264"/>
    <lineage>
        <taxon>Eukaryota</taxon>
        <taxon>Metazoa</taxon>
        <taxon>Ecdysozoa</taxon>
        <taxon>Arthropoda</taxon>
        <taxon>Chelicerata</taxon>
        <taxon>Arachnida</taxon>
        <taxon>Acari</taxon>
        <taxon>Acariformes</taxon>
        <taxon>Trombidiformes</taxon>
        <taxon>Prostigmata</taxon>
        <taxon>Eleutherengona</taxon>
        <taxon>Raphignathae</taxon>
        <taxon>Tetranychoidea</taxon>
        <taxon>Tetranychidae</taxon>
        <taxon>Tetranychus</taxon>
    </lineage>
</organism>
<sequence length="31" mass="3355">MVDGLVSISLTDFQLRLLPIGLTGSQKEPLL</sequence>
<dbReference type="HOGENOM" id="CLU_3399870_0_0_1"/>
<evidence type="ECO:0000313" key="2">
    <source>
        <dbReference type="Proteomes" id="UP000015104"/>
    </source>
</evidence>
<keyword evidence="2" id="KW-1185">Reference proteome</keyword>
<name>T1KHA6_TETUR</name>
<reference evidence="1" key="2">
    <citation type="submission" date="2015-06" db="UniProtKB">
        <authorList>
            <consortium name="EnsemblMetazoa"/>
        </authorList>
    </citation>
    <scope>IDENTIFICATION</scope>
</reference>